<dbReference type="Proteomes" id="UP000028931">
    <property type="component" value="Chromosome"/>
</dbReference>
<feature type="signal peptide" evidence="1">
    <location>
        <begin position="1"/>
        <end position="26"/>
    </location>
</feature>
<keyword evidence="1" id="KW-0732">Signal</keyword>
<feature type="chain" id="PRO_5001718492" evidence="1">
    <location>
        <begin position="27"/>
        <end position="221"/>
    </location>
</feature>
<dbReference type="RefSeq" id="WP_038606923.1">
    <property type="nucleotide sequence ID" value="NZ_CP009048.1"/>
</dbReference>
<reference evidence="2 3" key="1">
    <citation type="submission" date="2014-07" db="EMBL/GenBank/DDBJ databases">
        <authorList>
            <person name="Lee K."/>
            <person name="Lim J.Y."/>
            <person name="Hwang I."/>
        </authorList>
    </citation>
    <scope>NUCLEOTIDE SEQUENCE [LARGE SCALE GENOMIC DNA]</scope>
    <source>
        <strain evidence="2 3">KL28</strain>
    </source>
</reference>
<protein>
    <submittedName>
        <fullName evidence="2">Uncharacterized protein</fullName>
    </submittedName>
</protein>
<sequence>MPKPLITAPLVIALATLLGQPLPASAANYETLCQVKEGSASDTATFWFDTRSLCAYSGMQVQQGRTYQVKMQVPDQWRWSDKYIPANPGGYECPPKFPASWVTALSTSMRRHPDLPWFQTMVRIGTAGDDFYALPIKPEKLLPPKHCSPGPTIEEWPKAWRCPPDAVAVEGGRIFNSSFTARSDGPLFFYVNDVGGGSVLGDLLYRNNQGCARVTITESQQ</sequence>
<gene>
    <name evidence="2" type="ORF">PSAKL28_07950</name>
</gene>
<evidence type="ECO:0000256" key="1">
    <source>
        <dbReference type="SAM" id="SignalP"/>
    </source>
</evidence>
<dbReference type="EMBL" id="CP009048">
    <property type="protein sequence ID" value="AIL60029.1"/>
    <property type="molecule type" value="Genomic_DNA"/>
</dbReference>
<organism evidence="2 3">
    <name type="scientific">Pseudomonas alkylphenolica</name>
    <dbReference type="NCBI Taxonomy" id="237609"/>
    <lineage>
        <taxon>Bacteria</taxon>
        <taxon>Pseudomonadati</taxon>
        <taxon>Pseudomonadota</taxon>
        <taxon>Gammaproteobacteria</taxon>
        <taxon>Pseudomonadales</taxon>
        <taxon>Pseudomonadaceae</taxon>
        <taxon>Pseudomonas</taxon>
    </lineage>
</organism>
<evidence type="ECO:0000313" key="3">
    <source>
        <dbReference type="Proteomes" id="UP000028931"/>
    </source>
</evidence>
<evidence type="ECO:0000313" key="2">
    <source>
        <dbReference type="EMBL" id="AIL60029.1"/>
    </source>
</evidence>
<dbReference type="OrthoDB" id="4378831at2"/>
<accession>A0A077F7X3</accession>
<proteinExistence type="predicted"/>
<dbReference type="KEGG" id="palk:PSAKL28_07950"/>
<name>A0A077F7X3_9PSED</name>
<dbReference type="HOGENOM" id="CLU_1249743_0_0_6"/>
<dbReference type="AlphaFoldDB" id="A0A077F7X3"/>